<dbReference type="PANTHER" id="PTHR21553">
    <property type="entry name" value="ALMS1-RELATED"/>
    <property type="match status" value="1"/>
</dbReference>
<feature type="region of interest" description="Disordered" evidence="1">
    <location>
        <begin position="593"/>
        <end position="615"/>
    </location>
</feature>
<dbReference type="Proteomes" id="UP000252040">
    <property type="component" value="Unplaced"/>
</dbReference>
<dbReference type="KEGG" id="nasi:112392092"/>
<dbReference type="STRING" id="1706337.A0A341AIF9"/>
<feature type="region of interest" description="Disordered" evidence="1">
    <location>
        <begin position="363"/>
        <end position="384"/>
    </location>
</feature>
<dbReference type="PANTHER" id="PTHR21553:SF22">
    <property type="entry name" value="CENTROSOME-ASSOCIATED PROTEIN ALMS1"/>
    <property type="match status" value="1"/>
</dbReference>
<keyword evidence="2" id="KW-1185">Reference proteome</keyword>
<evidence type="ECO:0000313" key="3">
    <source>
        <dbReference type="RefSeq" id="XP_024589388.1"/>
    </source>
</evidence>
<gene>
    <name evidence="3" type="primary">LOC112392092</name>
</gene>
<proteinExistence type="predicted"/>
<dbReference type="GeneID" id="112392092"/>
<dbReference type="RefSeq" id="XP_024589388.1">
    <property type="nucleotide sequence ID" value="XM_024733620.1"/>
</dbReference>
<name>A0A341AIF9_NEOAA</name>
<dbReference type="GO" id="GO:0005813">
    <property type="term" value="C:centrosome"/>
    <property type="evidence" value="ECO:0007669"/>
    <property type="project" value="TreeGrafter"/>
</dbReference>
<sequence length="615" mass="68648">GLQSPQGIECKPEAVCSHIIIESHEKGCFRTLTAERPQLDSHPCVFRSAEPSEMIRGQRSPSSWTTRHINLAKSLDQNNSHFKVWNSLQLQSHSPFQNFIGDDLKISKGLRMPFREKLDPWLSELVEPACMPPEEMDCQSSSQMLPPEPMKKFTTSIIFSSHRHSKCFSDSSFLKVGVTEGSQCTGASVGLVNSHITEEQNPPRDLKEKTSSPSSFKIISQSPDKAVTILAENSRQSQKLSVAHSHQEEKPLERSDFKGSHSKPSTSANDSNFKEVHFSDNDTLISMGRPSSTLGVKEKNVTITPDLPSNIFLEQELFEQSKASHADHRVRKLNSPPPQHQDHVAANLPCRIFLEKRELFKQSKTQRKDNQLRENHSPLPQSQDYIASDLPSRIFLEQRQLFEQSKAPDVDHHMGEYHSSFPQGQDYIVEKNNEHEPKLHISDMINVEAKFSDVASPSAPNQCTVVTSASTPPSNRKALSCVRITLCPKTPSKLDSGTLDKRFHSLDPASKTRMNSEFNSDLQTISSESLEPTSKLLTSKPVAQDQESLGFLGPKSSPDFQVVQSPLPDSNIISQDLKTIPFQNSQIVTSRQTQVNISDLEGYSNPEGTPVSAVR</sequence>
<dbReference type="InParanoid" id="A0A341AIF9"/>
<dbReference type="GO" id="GO:0008017">
    <property type="term" value="F:microtubule binding"/>
    <property type="evidence" value="ECO:0007669"/>
    <property type="project" value="TreeGrafter"/>
</dbReference>
<feature type="region of interest" description="Disordered" evidence="1">
    <location>
        <begin position="233"/>
        <end position="274"/>
    </location>
</feature>
<reference evidence="3" key="1">
    <citation type="submission" date="2025-08" db="UniProtKB">
        <authorList>
            <consortium name="RefSeq"/>
        </authorList>
    </citation>
    <scope>IDENTIFICATION</scope>
    <source>
        <tissue evidence="3">Meat</tissue>
    </source>
</reference>
<feature type="region of interest" description="Disordered" evidence="1">
    <location>
        <begin position="195"/>
        <end position="218"/>
    </location>
</feature>
<evidence type="ECO:0000256" key="1">
    <source>
        <dbReference type="SAM" id="MobiDB-lite"/>
    </source>
</evidence>
<dbReference type="AlphaFoldDB" id="A0A341AIF9"/>
<feature type="compositionally biased region" description="Basic and acidic residues" evidence="1">
    <location>
        <begin position="245"/>
        <end position="259"/>
    </location>
</feature>
<dbReference type="GO" id="GO:0005829">
    <property type="term" value="C:cytosol"/>
    <property type="evidence" value="ECO:0007669"/>
    <property type="project" value="TreeGrafter"/>
</dbReference>
<protein>
    <submittedName>
        <fullName evidence="3">Alstrom syndrome protein 1 homolog</fullName>
    </submittedName>
</protein>
<accession>A0A341AIF9</accession>
<feature type="compositionally biased region" description="Polar residues" evidence="1">
    <location>
        <begin position="262"/>
        <end position="271"/>
    </location>
</feature>
<organism evidence="2 3">
    <name type="scientific">Neophocaena asiaeorientalis asiaeorientalis</name>
    <name type="common">Yangtze finless porpoise</name>
    <name type="synonym">Neophocaena phocaenoides subsp. asiaeorientalis</name>
    <dbReference type="NCBI Taxonomy" id="1706337"/>
    <lineage>
        <taxon>Eukaryota</taxon>
        <taxon>Metazoa</taxon>
        <taxon>Chordata</taxon>
        <taxon>Craniata</taxon>
        <taxon>Vertebrata</taxon>
        <taxon>Euteleostomi</taxon>
        <taxon>Mammalia</taxon>
        <taxon>Eutheria</taxon>
        <taxon>Laurasiatheria</taxon>
        <taxon>Artiodactyla</taxon>
        <taxon>Whippomorpha</taxon>
        <taxon>Cetacea</taxon>
        <taxon>Odontoceti</taxon>
        <taxon>Phocoenidae</taxon>
        <taxon>Neophocaena</taxon>
    </lineage>
</organism>
<dbReference type="GO" id="GO:0046599">
    <property type="term" value="P:regulation of centriole replication"/>
    <property type="evidence" value="ECO:0007669"/>
    <property type="project" value="TreeGrafter"/>
</dbReference>
<dbReference type="GO" id="GO:0005814">
    <property type="term" value="C:centriole"/>
    <property type="evidence" value="ECO:0007669"/>
    <property type="project" value="TreeGrafter"/>
</dbReference>
<evidence type="ECO:0000313" key="2">
    <source>
        <dbReference type="Proteomes" id="UP000252040"/>
    </source>
</evidence>
<feature type="non-terminal residue" evidence="3">
    <location>
        <position position="615"/>
    </location>
</feature>
<feature type="compositionally biased region" description="Basic and acidic residues" evidence="1">
    <location>
        <begin position="196"/>
        <end position="210"/>
    </location>
</feature>
<feature type="non-terminal residue" evidence="3">
    <location>
        <position position="1"/>
    </location>
</feature>
<feature type="compositionally biased region" description="Basic and acidic residues" evidence="1">
    <location>
        <begin position="363"/>
        <end position="376"/>
    </location>
</feature>